<dbReference type="OrthoDB" id="5776214at2759"/>
<organism evidence="7 8">
    <name type="scientific">Haemonchus contortus</name>
    <name type="common">Barber pole worm</name>
    <dbReference type="NCBI Taxonomy" id="6289"/>
    <lineage>
        <taxon>Eukaryota</taxon>
        <taxon>Metazoa</taxon>
        <taxon>Ecdysozoa</taxon>
        <taxon>Nematoda</taxon>
        <taxon>Chromadorea</taxon>
        <taxon>Rhabditida</taxon>
        <taxon>Rhabditina</taxon>
        <taxon>Rhabditomorpha</taxon>
        <taxon>Strongyloidea</taxon>
        <taxon>Trichostrongylidae</taxon>
        <taxon>Haemonchus</taxon>
    </lineage>
</organism>
<keyword evidence="7" id="KW-1185">Reference proteome</keyword>
<evidence type="ECO:0000256" key="2">
    <source>
        <dbReference type="ARBA" id="ARBA00022475"/>
    </source>
</evidence>
<keyword evidence="2" id="KW-1003">Cell membrane</keyword>
<keyword evidence="4" id="KW-0472">Membrane</keyword>
<sequence>NYATLTSILFCYLLDSQRSVVMILLHLHPLFLCGLLYLTAAQEPNATAECKSALEACENDLECSNRLAPLMAACTTNTCQPQCRNAVLNVYQNKLGRTLLRSDASCIPGREELKQCHFLPAAPLVHCSLAKLACEADLQCNSKWGVFISECEAESARGECSERCYGLLAETVATPHGQAFESCTCTEREDQLCIHLKDNILDACNKPTPSPPAPGDNSITSLPTDFSSHGHGHVSSTTISSPCLLLCAMFLIQLFYSVF</sequence>
<dbReference type="AlphaFoldDB" id="A0A7I4Y1N8"/>
<reference evidence="8" key="1">
    <citation type="submission" date="2020-12" db="UniProtKB">
        <authorList>
            <consortium name="WormBaseParasite"/>
        </authorList>
    </citation>
    <scope>IDENTIFICATION</scope>
    <source>
        <strain evidence="8">MHco3</strain>
    </source>
</reference>
<evidence type="ECO:0000259" key="6">
    <source>
        <dbReference type="SMART" id="SM00907"/>
    </source>
</evidence>
<feature type="domain" description="GDNF/GAS1" evidence="6">
    <location>
        <begin position="50"/>
        <end position="124"/>
    </location>
</feature>
<evidence type="ECO:0000256" key="1">
    <source>
        <dbReference type="ARBA" id="ARBA00004236"/>
    </source>
</evidence>
<evidence type="ECO:0000313" key="7">
    <source>
        <dbReference type="Proteomes" id="UP000025227"/>
    </source>
</evidence>
<evidence type="ECO:0000256" key="5">
    <source>
        <dbReference type="ARBA" id="ARBA00023180"/>
    </source>
</evidence>
<dbReference type="GO" id="GO:0005886">
    <property type="term" value="C:plasma membrane"/>
    <property type="evidence" value="ECO:0007669"/>
    <property type="project" value="UniProtKB-SubCell"/>
</dbReference>
<proteinExistence type="predicted"/>
<dbReference type="InterPro" id="IPR016017">
    <property type="entry name" value="GDNF/GAS1"/>
</dbReference>
<keyword evidence="3" id="KW-0732">Signal</keyword>
<keyword evidence="5" id="KW-0325">Glycoprotein</keyword>
<dbReference type="SMART" id="SM00907">
    <property type="entry name" value="GDNF"/>
    <property type="match status" value="2"/>
</dbReference>
<name>A0A7I4Y1N8_HAECO</name>
<evidence type="ECO:0000256" key="4">
    <source>
        <dbReference type="ARBA" id="ARBA00023136"/>
    </source>
</evidence>
<evidence type="ECO:0000313" key="8">
    <source>
        <dbReference type="WBParaSite" id="HCON_00043150-00001"/>
    </source>
</evidence>
<protein>
    <submittedName>
        <fullName evidence="8">Growth arrest-specific 1a</fullName>
    </submittedName>
</protein>
<dbReference type="Proteomes" id="UP000025227">
    <property type="component" value="Unplaced"/>
</dbReference>
<comment type="subcellular location">
    <subcellularLocation>
        <location evidence="1">Cell membrane</location>
    </subcellularLocation>
</comment>
<feature type="domain" description="GDNF/GAS1" evidence="6">
    <location>
        <begin position="127"/>
        <end position="204"/>
    </location>
</feature>
<dbReference type="OMA" id="WQAIMNC"/>
<evidence type="ECO:0000256" key="3">
    <source>
        <dbReference type="ARBA" id="ARBA00022729"/>
    </source>
</evidence>
<dbReference type="WBParaSite" id="HCON_00043150-00001">
    <property type="protein sequence ID" value="HCON_00043150-00001"/>
    <property type="gene ID" value="HCON_00043150"/>
</dbReference>
<accession>A0A7I4Y1N8</accession>